<reference evidence="2" key="2">
    <citation type="submission" date="2025-08" db="UniProtKB">
        <authorList>
            <consortium name="RefSeq"/>
        </authorList>
    </citation>
    <scope>IDENTIFICATION</scope>
    <source>
        <tissue evidence="2">Leaf</tissue>
    </source>
</reference>
<gene>
    <name evidence="2" type="primary">LOC142169630</name>
</gene>
<sequence length="684" mass="78730">MKMSSFKGIRDPDLYLDWERKVEAIFDCHNYSEGKKLTRDRQQDEEPPISTWTEMKRVMRKRFVPSHFQTDLQLRLQTLKQGTMTVDEYVKAMDMAMIQANCMKEEESTMARKINGLNKEIVDVVEIQQYIIIDEFVDLAIKIEKQNKRRRQARSWRSWPNTNSKKPWPKQEVISRPQEDKGKGKVDEKEGGKAFNSRSYKPSSSIQCHKCHGRGHMMHECPNRRNILLREYGGYESEKSEEEEGRVSEDDVELPNDGLVRVVRRTIDGEYEGEKSEEEEEEEGVSEDDLELPFNDGLVGVVRRIMTRNLGINSEEQRENIFHTGCGIKGKTCSINIDSSSCANVVSSHLVNMLELACMKHPKPYRLQWLNDSGELKVNKQCMISFTFGRYVDVVLCDVVPMQVFEDQKRLREIMGKSRGGKKDFDVVFPEDIPKGPPPLRGIEHLIDFVPGAQIPNRPAYRNEHVEHLKQVFEVLRKQHLFANLKKCTFCVDRVVFLGFVVSSKGVEVDEEKIKAIKEWPKPNSVTIVRSVFRLASFYRRFVRDFSTIAAPLTESFEVKCGTSGKGISAVLMQGSKPIAYFSKKLSGDTLNYLTYDKELYTLSQGKLNRRHAKWVEFIETFPYVIAYKQGKENVVADTLSRRIEAHCGGLMGQFGVPKTLDILAEYCFWPGMQEDVESVLSMS</sequence>
<evidence type="ECO:0000313" key="1">
    <source>
        <dbReference type="Proteomes" id="UP000790787"/>
    </source>
</evidence>
<reference evidence="1" key="1">
    <citation type="journal article" date="2014" name="Nat. Commun.">
        <title>The tobacco genome sequence and its comparison with those of tomato and potato.</title>
        <authorList>
            <person name="Sierro N."/>
            <person name="Battey J.N."/>
            <person name="Ouadi S."/>
            <person name="Bakaher N."/>
            <person name="Bovet L."/>
            <person name="Willig A."/>
            <person name="Goepfert S."/>
            <person name="Peitsch M.C."/>
            <person name="Ivanov N.V."/>
        </authorList>
    </citation>
    <scope>NUCLEOTIDE SEQUENCE [LARGE SCALE GENOMIC DNA]</scope>
</reference>
<keyword evidence="1" id="KW-1185">Reference proteome</keyword>
<name>A0AC58SRM9_TOBAC</name>
<protein>
    <submittedName>
        <fullName evidence="2">Uncharacterized protein LOC142169630</fullName>
    </submittedName>
</protein>
<accession>A0AC58SRM9</accession>
<dbReference type="RefSeq" id="XP_075087620.1">
    <property type="nucleotide sequence ID" value="XM_075231519.1"/>
</dbReference>
<evidence type="ECO:0000313" key="2">
    <source>
        <dbReference type="RefSeq" id="XP_075087620.1"/>
    </source>
</evidence>
<dbReference type="Proteomes" id="UP000790787">
    <property type="component" value="Chromosome 15"/>
</dbReference>
<organism evidence="1 2">
    <name type="scientific">Nicotiana tabacum</name>
    <name type="common">Common tobacco</name>
    <dbReference type="NCBI Taxonomy" id="4097"/>
    <lineage>
        <taxon>Eukaryota</taxon>
        <taxon>Viridiplantae</taxon>
        <taxon>Streptophyta</taxon>
        <taxon>Embryophyta</taxon>
        <taxon>Tracheophyta</taxon>
        <taxon>Spermatophyta</taxon>
        <taxon>Magnoliopsida</taxon>
        <taxon>eudicotyledons</taxon>
        <taxon>Gunneridae</taxon>
        <taxon>Pentapetalae</taxon>
        <taxon>asterids</taxon>
        <taxon>lamiids</taxon>
        <taxon>Solanales</taxon>
        <taxon>Solanaceae</taxon>
        <taxon>Nicotianoideae</taxon>
        <taxon>Nicotianeae</taxon>
        <taxon>Nicotiana</taxon>
    </lineage>
</organism>
<proteinExistence type="predicted"/>